<feature type="transmembrane region" description="Helical" evidence="2">
    <location>
        <begin position="120"/>
        <end position="141"/>
    </location>
</feature>
<sequence>MKRVLLHVGFWSLYILFCMATEYMWAKGAIPGLSTGALLQGMIIVAVGTSIPEILFSYFMMYYGFDRLIRKKGSQIINFLIITAVFIAGVVLVRLVTYYILGHVVYNGRMAQDHIFDPLIISRSIIFMGFAAGVSVSIKMLRNQLVAKEREKNLLREKLNTELQLLRNQLHPHFLFNTLNNIYALTRKKSDLAPEAVLKLSELLSFMLYESSKETIPVSMELAFLEDYISLERIRYDQRLNISFEKEIENPNQPIAALLLLPLVENAFKHGAGENRYDSFIKIQLKQEQGDFRFFIENSFENPKEATDQNRIGLNNIRRQLELLYKEYHLDVNCRENIFGVNLYLNLHSYGKN</sequence>
<comment type="caution">
    <text evidence="4">The sequence shown here is derived from an EMBL/GenBank/DDBJ whole genome shotgun (WGS) entry which is preliminary data.</text>
</comment>
<accession>A0ABS9KU20</accession>
<reference evidence="4" key="1">
    <citation type="submission" date="2022-01" db="EMBL/GenBank/DDBJ databases">
        <authorList>
            <person name="Jo J.-H."/>
            <person name="Im W.-T."/>
        </authorList>
    </citation>
    <scope>NUCLEOTIDE SEQUENCE</scope>
    <source>
        <strain evidence="4">NA20</strain>
    </source>
</reference>
<dbReference type="InterPro" id="IPR050640">
    <property type="entry name" value="Bact_2-comp_sensor_kinase"/>
</dbReference>
<feature type="coiled-coil region" evidence="1">
    <location>
        <begin position="138"/>
        <end position="169"/>
    </location>
</feature>
<feature type="transmembrane region" description="Helical" evidence="2">
    <location>
        <begin position="36"/>
        <end position="65"/>
    </location>
</feature>
<dbReference type="GO" id="GO:0016301">
    <property type="term" value="F:kinase activity"/>
    <property type="evidence" value="ECO:0007669"/>
    <property type="project" value="UniProtKB-KW"/>
</dbReference>
<evidence type="ECO:0000313" key="4">
    <source>
        <dbReference type="EMBL" id="MCG2615837.1"/>
    </source>
</evidence>
<dbReference type="Gene3D" id="3.30.565.10">
    <property type="entry name" value="Histidine kinase-like ATPase, C-terminal domain"/>
    <property type="match status" value="1"/>
</dbReference>
<evidence type="ECO:0000256" key="2">
    <source>
        <dbReference type="SAM" id="Phobius"/>
    </source>
</evidence>
<evidence type="ECO:0000313" key="5">
    <source>
        <dbReference type="Proteomes" id="UP001165367"/>
    </source>
</evidence>
<protein>
    <submittedName>
        <fullName evidence="4">Histidine kinase</fullName>
    </submittedName>
</protein>
<dbReference type="RefSeq" id="WP_237874097.1">
    <property type="nucleotide sequence ID" value="NZ_JAKLTR010000010.1"/>
</dbReference>
<keyword evidence="2" id="KW-1133">Transmembrane helix</keyword>
<name>A0ABS9KU20_9BACT</name>
<proteinExistence type="predicted"/>
<keyword evidence="2" id="KW-0472">Membrane</keyword>
<feature type="transmembrane region" description="Helical" evidence="2">
    <location>
        <begin position="77"/>
        <end position="100"/>
    </location>
</feature>
<keyword evidence="4" id="KW-0808">Transferase</keyword>
<keyword evidence="2" id="KW-0812">Transmembrane</keyword>
<keyword evidence="5" id="KW-1185">Reference proteome</keyword>
<keyword evidence="4" id="KW-0418">Kinase</keyword>
<feature type="domain" description="Signal transduction histidine kinase internal region" evidence="3">
    <location>
        <begin position="162"/>
        <end position="240"/>
    </location>
</feature>
<evidence type="ECO:0000259" key="3">
    <source>
        <dbReference type="Pfam" id="PF06580"/>
    </source>
</evidence>
<dbReference type="InterPro" id="IPR036890">
    <property type="entry name" value="HATPase_C_sf"/>
</dbReference>
<dbReference type="PANTHER" id="PTHR34220:SF7">
    <property type="entry name" value="SENSOR HISTIDINE KINASE YPDA"/>
    <property type="match status" value="1"/>
</dbReference>
<evidence type="ECO:0000256" key="1">
    <source>
        <dbReference type="SAM" id="Coils"/>
    </source>
</evidence>
<dbReference type="PANTHER" id="PTHR34220">
    <property type="entry name" value="SENSOR HISTIDINE KINASE YPDA"/>
    <property type="match status" value="1"/>
</dbReference>
<dbReference type="InterPro" id="IPR010559">
    <property type="entry name" value="Sig_transdc_His_kin_internal"/>
</dbReference>
<dbReference type="Proteomes" id="UP001165367">
    <property type="component" value="Unassembled WGS sequence"/>
</dbReference>
<gene>
    <name evidence="4" type="ORF">LZZ85_16195</name>
</gene>
<dbReference type="Pfam" id="PF06580">
    <property type="entry name" value="His_kinase"/>
    <property type="match status" value="1"/>
</dbReference>
<organism evidence="4 5">
    <name type="scientific">Terrimonas ginsenosidimutans</name>
    <dbReference type="NCBI Taxonomy" id="2908004"/>
    <lineage>
        <taxon>Bacteria</taxon>
        <taxon>Pseudomonadati</taxon>
        <taxon>Bacteroidota</taxon>
        <taxon>Chitinophagia</taxon>
        <taxon>Chitinophagales</taxon>
        <taxon>Chitinophagaceae</taxon>
        <taxon>Terrimonas</taxon>
    </lineage>
</organism>
<keyword evidence="1" id="KW-0175">Coiled coil</keyword>
<dbReference type="EMBL" id="JAKLTR010000010">
    <property type="protein sequence ID" value="MCG2615837.1"/>
    <property type="molecule type" value="Genomic_DNA"/>
</dbReference>